<accession>A0AAV4FYY4</accession>
<protein>
    <submittedName>
        <fullName evidence="3">Uncharacterized protein</fullName>
    </submittedName>
</protein>
<evidence type="ECO:0000313" key="4">
    <source>
        <dbReference type="Proteomes" id="UP000762676"/>
    </source>
</evidence>
<keyword evidence="2" id="KW-0472">Membrane</keyword>
<organism evidence="3 4">
    <name type="scientific">Elysia marginata</name>
    <dbReference type="NCBI Taxonomy" id="1093978"/>
    <lineage>
        <taxon>Eukaryota</taxon>
        <taxon>Metazoa</taxon>
        <taxon>Spiralia</taxon>
        <taxon>Lophotrochozoa</taxon>
        <taxon>Mollusca</taxon>
        <taxon>Gastropoda</taxon>
        <taxon>Heterobranchia</taxon>
        <taxon>Euthyneura</taxon>
        <taxon>Panpulmonata</taxon>
        <taxon>Sacoglossa</taxon>
        <taxon>Placobranchoidea</taxon>
        <taxon>Plakobranchidae</taxon>
        <taxon>Elysia</taxon>
    </lineage>
</organism>
<gene>
    <name evidence="3" type="ORF">ElyMa_003991700</name>
</gene>
<dbReference type="EMBL" id="BMAT01008114">
    <property type="protein sequence ID" value="GFR78309.1"/>
    <property type="molecule type" value="Genomic_DNA"/>
</dbReference>
<dbReference type="Proteomes" id="UP000762676">
    <property type="component" value="Unassembled WGS sequence"/>
</dbReference>
<name>A0AAV4FYY4_9GAST</name>
<reference evidence="3 4" key="1">
    <citation type="journal article" date="2021" name="Elife">
        <title>Chloroplast acquisition without the gene transfer in kleptoplastic sea slugs, Plakobranchus ocellatus.</title>
        <authorList>
            <person name="Maeda T."/>
            <person name="Takahashi S."/>
            <person name="Yoshida T."/>
            <person name="Shimamura S."/>
            <person name="Takaki Y."/>
            <person name="Nagai Y."/>
            <person name="Toyoda A."/>
            <person name="Suzuki Y."/>
            <person name="Arimoto A."/>
            <person name="Ishii H."/>
            <person name="Satoh N."/>
            <person name="Nishiyama T."/>
            <person name="Hasebe M."/>
            <person name="Maruyama T."/>
            <person name="Minagawa J."/>
            <person name="Obokata J."/>
            <person name="Shigenobu S."/>
        </authorList>
    </citation>
    <scope>NUCLEOTIDE SEQUENCE [LARGE SCALE GENOMIC DNA]</scope>
</reference>
<evidence type="ECO:0000256" key="1">
    <source>
        <dbReference type="SAM" id="MobiDB-lite"/>
    </source>
</evidence>
<evidence type="ECO:0000313" key="3">
    <source>
        <dbReference type="EMBL" id="GFR78309.1"/>
    </source>
</evidence>
<feature type="region of interest" description="Disordered" evidence="1">
    <location>
        <begin position="48"/>
        <end position="69"/>
    </location>
</feature>
<sequence>MKAASYCDDSLMNRTHRHVHRNDIIDAMITTKIVWYLLAAAAVISPSAVSKEKEKTNEQRNNNSNSYKRRLLTGDASGLYHNKIATTNEQCS</sequence>
<dbReference type="AlphaFoldDB" id="A0AAV4FYY4"/>
<keyword evidence="4" id="KW-1185">Reference proteome</keyword>
<keyword evidence="2" id="KW-0812">Transmembrane</keyword>
<comment type="caution">
    <text evidence="3">The sequence shown here is derived from an EMBL/GenBank/DDBJ whole genome shotgun (WGS) entry which is preliminary data.</text>
</comment>
<feature type="transmembrane region" description="Helical" evidence="2">
    <location>
        <begin position="33"/>
        <end position="50"/>
    </location>
</feature>
<evidence type="ECO:0000256" key="2">
    <source>
        <dbReference type="SAM" id="Phobius"/>
    </source>
</evidence>
<proteinExistence type="predicted"/>
<keyword evidence="2" id="KW-1133">Transmembrane helix</keyword>